<evidence type="ECO:0000313" key="4">
    <source>
        <dbReference type="EMBL" id="WVW86704.1"/>
    </source>
</evidence>
<dbReference type="GO" id="GO:0016829">
    <property type="term" value="F:lyase activity"/>
    <property type="evidence" value="ECO:0007669"/>
    <property type="project" value="UniProtKB-KW"/>
</dbReference>
<organism evidence="4 5">
    <name type="scientific">Kwoniella bestiolae CBS 10118</name>
    <dbReference type="NCBI Taxonomy" id="1296100"/>
    <lineage>
        <taxon>Eukaryota</taxon>
        <taxon>Fungi</taxon>
        <taxon>Dikarya</taxon>
        <taxon>Basidiomycota</taxon>
        <taxon>Agaricomycotina</taxon>
        <taxon>Tremellomycetes</taxon>
        <taxon>Tremellales</taxon>
        <taxon>Cryptococcaceae</taxon>
        <taxon>Kwoniella</taxon>
    </lineage>
</organism>
<keyword evidence="1" id="KW-0732">Signal</keyword>
<dbReference type="Pfam" id="PF05426">
    <property type="entry name" value="Alginate_lyase"/>
    <property type="match status" value="1"/>
</dbReference>
<keyword evidence="2" id="KW-0456">Lyase</keyword>
<dbReference type="RefSeq" id="XP_065726797.1">
    <property type="nucleotide sequence ID" value="XM_065870725.1"/>
</dbReference>
<dbReference type="Proteomes" id="UP000092730">
    <property type="component" value="Chromosome 8"/>
</dbReference>
<evidence type="ECO:0000256" key="1">
    <source>
        <dbReference type="ARBA" id="ARBA00022729"/>
    </source>
</evidence>
<dbReference type="Gene3D" id="1.50.10.100">
    <property type="entry name" value="Chondroitin AC/alginate lyase"/>
    <property type="match status" value="1"/>
</dbReference>
<dbReference type="AlphaFoldDB" id="A0AAJ8KF19"/>
<dbReference type="EMBL" id="CP144548">
    <property type="protein sequence ID" value="WVW86704.1"/>
    <property type="molecule type" value="Genomic_DNA"/>
</dbReference>
<dbReference type="InterPro" id="IPR008929">
    <property type="entry name" value="Chondroitin_lyas"/>
</dbReference>
<proteinExistence type="predicted"/>
<accession>A0AAJ8KF19</accession>
<dbReference type="GO" id="GO:0042597">
    <property type="term" value="C:periplasmic space"/>
    <property type="evidence" value="ECO:0007669"/>
    <property type="project" value="InterPro"/>
</dbReference>
<evidence type="ECO:0000313" key="5">
    <source>
        <dbReference type="Proteomes" id="UP000092730"/>
    </source>
</evidence>
<name>A0AAJ8KF19_9TREE</name>
<evidence type="ECO:0000259" key="3">
    <source>
        <dbReference type="Pfam" id="PF05426"/>
    </source>
</evidence>
<feature type="domain" description="Alginate lyase" evidence="3">
    <location>
        <begin position="64"/>
        <end position="227"/>
    </location>
</feature>
<dbReference type="KEGG" id="kbi:30212293"/>
<sequence length="387" mass="44868">MSAQTKTPLSTPKQPLEILLPFPRTSPNSHSLRLLGELVNEILSNEEVYSVTYSPVLCPVPKDEGGGRKQLFTIKPHWWQTTNGEWEWRDGQRNPDAARPQGQAQLESLSKSVHILSMGLKYIPDIDTEVRQRSVEKIEKLLKVFFIDPDTRMEPQVRFSQCHPGQDPMRGNDMFVIAIRYLILVDQALLLSGDHIDRHLLTQVKEWMTEQVTWMESSEQGLKARQAEKPLWYNVIFASHRQYIDGDASSTTHASKAFTDWISNHPKSEDAFQESLRHDNRRHRCLFTLESIFLLASLATPTPEKQDVPDDSKKYLRDCVEYVQTVTKGPIEDPLEDDIRYLARVAWFDRILDSWDGKVQENEEEEPDGEGWENGWCKRMRMMWGFV</sequence>
<dbReference type="GeneID" id="30212293"/>
<protein>
    <recommendedName>
        <fullName evidence="3">Alginate lyase domain-containing protein</fullName>
    </recommendedName>
</protein>
<evidence type="ECO:0000256" key="2">
    <source>
        <dbReference type="ARBA" id="ARBA00023239"/>
    </source>
</evidence>
<dbReference type="InterPro" id="IPR008397">
    <property type="entry name" value="Alginate_lyase_dom"/>
</dbReference>
<reference evidence="4" key="1">
    <citation type="submission" date="2013-07" db="EMBL/GenBank/DDBJ databases">
        <authorList>
            <consortium name="The Broad Institute Genome Sequencing Platform"/>
            <person name="Cuomo C."/>
            <person name="Litvintseva A."/>
            <person name="Chen Y."/>
            <person name="Heitman J."/>
            <person name="Sun S."/>
            <person name="Springer D."/>
            <person name="Dromer F."/>
            <person name="Young S.K."/>
            <person name="Zeng Q."/>
            <person name="Gargeya S."/>
            <person name="Fitzgerald M."/>
            <person name="Abouelleil A."/>
            <person name="Alvarado L."/>
            <person name="Berlin A.M."/>
            <person name="Chapman S.B."/>
            <person name="Dewar J."/>
            <person name="Goldberg J."/>
            <person name="Griggs A."/>
            <person name="Gujja S."/>
            <person name="Hansen M."/>
            <person name="Howarth C."/>
            <person name="Imamovic A."/>
            <person name="Larimer J."/>
            <person name="McCowan C."/>
            <person name="Murphy C."/>
            <person name="Pearson M."/>
            <person name="Priest M."/>
            <person name="Roberts A."/>
            <person name="Saif S."/>
            <person name="Shea T."/>
            <person name="Sykes S."/>
            <person name="Wortman J."/>
            <person name="Nusbaum C."/>
            <person name="Birren B."/>
        </authorList>
    </citation>
    <scope>NUCLEOTIDE SEQUENCE</scope>
    <source>
        <strain evidence="4">CBS 10118</strain>
    </source>
</reference>
<reference evidence="4" key="2">
    <citation type="submission" date="2024-02" db="EMBL/GenBank/DDBJ databases">
        <title>Comparative genomics of Cryptococcus and Kwoniella reveals pathogenesis evolution and contrasting modes of karyotype evolution via chromosome fusion or intercentromeric recombination.</title>
        <authorList>
            <person name="Coelho M.A."/>
            <person name="David-Palma M."/>
            <person name="Shea T."/>
            <person name="Bowers K."/>
            <person name="McGinley-Smith S."/>
            <person name="Mohammad A.W."/>
            <person name="Gnirke A."/>
            <person name="Yurkov A.M."/>
            <person name="Nowrousian M."/>
            <person name="Sun S."/>
            <person name="Cuomo C.A."/>
            <person name="Heitman J."/>
        </authorList>
    </citation>
    <scope>NUCLEOTIDE SEQUENCE</scope>
    <source>
        <strain evidence="4">CBS 10118</strain>
    </source>
</reference>
<gene>
    <name evidence="4" type="ORF">I302_108758</name>
</gene>
<keyword evidence="5" id="KW-1185">Reference proteome</keyword>